<evidence type="ECO:0000256" key="1">
    <source>
        <dbReference type="ARBA" id="ARBA00004123"/>
    </source>
</evidence>
<dbReference type="GO" id="GO:0016586">
    <property type="term" value="C:RSC-type complex"/>
    <property type="evidence" value="ECO:0007669"/>
    <property type="project" value="InterPro"/>
</dbReference>
<dbReference type="PROSITE" id="PS50014">
    <property type="entry name" value="BROMODOMAIN_2"/>
    <property type="match status" value="2"/>
</dbReference>
<feature type="compositionally biased region" description="Pro residues" evidence="9">
    <location>
        <begin position="703"/>
        <end position="719"/>
    </location>
</feature>
<evidence type="ECO:0000256" key="5">
    <source>
        <dbReference type="ARBA" id="ARBA00023117"/>
    </source>
</evidence>
<dbReference type="InterPro" id="IPR001487">
    <property type="entry name" value="Bromodomain"/>
</dbReference>
<feature type="region of interest" description="Disordered" evidence="9">
    <location>
        <begin position="300"/>
        <end position="437"/>
    </location>
</feature>
<comment type="subcellular location">
    <subcellularLocation>
        <location evidence="1">Nucleus</location>
    </subcellularLocation>
</comment>
<proteinExistence type="predicted"/>
<dbReference type="InterPro" id="IPR054551">
    <property type="entry name" value="RSC4_Ig-like"/>
</dbReference>
<keyword evidence="5 8" id="KW-0103">Bromodomain</keyword>
<evidence type="ECO:0000256" key="3">
    <source>
        <dbReference type="ARBA" id="ARBA00022853"/>
    </source>
</evidence>
<keyword evidence="13" id="KW-1185">Reference proteome</keyword>
<dbReference type="GO" id="GO:0006338">
    <property type="term" value="P:chromatin remodeling"/>
    <property type="evidence" value="ECO:0007669"/>
    <property type="project" value="InterPro"/>
</dbReference>
<dbReference type="SMART" id="SM00297">
    <property type="entry name" value="BROMO"/>
    <property type="match status" value="2"/>
</dbReference>
<evidence type="ECO:0000256" key="9">
    <source>
        <dbReference type="SAM" id="MobiDB-lite"/>
    </source>
</evidence>
<dbReference type="Gene3D" id="1.20.920.10">
    <property type="entry name" value="Bromodomain-like"/>
    <property type="match status" value="2"/>
</dbReference>
<keyword evidence="3" id="KW-0156">Chromatin regulator</keyword>
<dbReference type="FunFam" id="1.20.920.10:FF:000083">
    <property type="entry name" value="WGS project CABT00000000 data, contig 2.8"/>
    <property type="match status" value="1"/>
</dbReference>
<reference evidence="12" key="1">
    <citation type="journal article" date="2023" name="Mol. Plant Microbe Interact.">
        <title>Elucidating the Obligate Nature and Biological Capacity of an Invasive Fungal Corn Pathogen.</title>
        <authorList>
            <person name="MacCready J.S."/>
            <person name="Roggenkamp E.M."/>
            <person name="Gdanetz K."/>
            <person name="Chilvers M.I."/>
        </authorList>
    </citation>
    <scope>NUCLEOTIDE SEQUENCE</scope>
    <source>
        <strain evidence="12">PM02</strain>
    </source>
</reference>
<feature type="compositionally biased region" description="Polar residues" evidence="9">
    <location>
        <begin position="411"/>
        <end position="425"/>
    </location>
</feature>
<evidence type="ECO:0000256" key="10">
    <source>
        <dbReference type="SAM" id="Phobius"/>
    </source>
</evidence>
<feature type="compositionally biased region" description="Polar residues" evidence="9">
    <location>
        <begin position="601"/>
        <end position="616"/>
    </location>
</feature>
<feature type="region of interest" description="Disordered" evidence="9">
    <location>
        <begin position="596"/>
        <end position="681"/>
    </location>
</feature>
<evidence type="ECO:0000256" key="7">
    <source>
        <dbReference type="ARBA" id="ARBA00023242"/>
    </source>
</evidence>
<keyword evidence="2" id="KW-0677">Repeat</keyword>
<dbReference type="InterPro" id="IPR036427">
    <property type="entry name" value="Bromodomain-like_sf"/>
</dbReference>
<feature type="compositionally biased region" description="Basic and acidic residues" evidence="9">
    <location>
        <begin position="158"/>
        <end position="173"/>
    </location>
</feature>
<keyword evidence="10" id="KW-0472">Membrane</keyword>
<name>A0AAD9M9R9_9PEZI</name>
<accession>A0AAD9M9R9</accession>
<gene>
    <name evidence="12" type="ORF">P8C59_002902</name>
</gene>
<dbReference type="EMBL" id="JAQQPM010000002">
    <property type="protein sequence ID" value="KAK2068252.1"/>
    <property type="molecule type" value="Genomic_DNA"/>
</dbReference>
<keyword evidence="10" id="KW-1133">Transmembrane helix</keyword>
<dbReference type="InterPro" id="IPR037382">
    <property type="entry name" value="Rsc/polybromo"/>
</dbReference>
<keyword evidence="10" id="KW-0812">Transmembrane</keyword>
<evidence type="ECO:0000256" key="6">
    <source>
        <dbReference type="ARBA" id="ARBA00023163"/>
    </source>
</evidence>
<feature type="compositionally biased region" description="Acidic residues" evidence="9">
    <location>
        <begin position="370"/>
        <end position="386"/>
    </location>
</feature>
<evidence type="ECO:0000256" key="4">
    <source>
        <dbReference type="ARBA" id="ARBA00023015"/>
    </source>
</evidence>
<feature type="region of interest" description="Disordered" evidence="9">
    <location>
        <begin position="150"/>
        <end position="179"/>
    </location>
</feature>
<evidence type="ECO:0000313" key="12">
    <source>
        <dbReference type="EMBL" id="KAK2068252.1"/>
    </source>
</evidence>
<keyword evidence="6" id="KW-0804">Transcription</keyword>
<evidence type="ECO:0000256" key="8">
    <source>
        <dbReference type="PROSITE-ProRule" id="PRU00035"/>
    </source>
</evidence>
<feature type="region of interest" description="Disordered" evidence="9">
    <location>
        <begin position="699"/>
        <end position="719"/>
    </location>
</feature>
<dbReference type="Proteomes" id="UP001217918">
    <property type="component" value="Unassembled WGS sequence"/>
</dbReference>
<dbReference type="PANTHER" id="PTHR16062">
    <property type="entry name" value="SWI/SNF-RELATED"/>
    <property type="match status" value="1"/>
</dbReference>
<feature type="transmembrane region" description="Helical" evidence="10">
    <location>
        <begin position="36"/>
        <end position="58"/>
    </location>
</feature>
<organism evidence="12 13">
    <name type="scientific">Phyllachora maydis</name>
    <dbReference type="NCBI Taxonomy" id="1825666"/>
    <lineage>
        <taxon>Eukaryota</taxon>
        <taxon>Fungi</taxon>
        <taxon>Dikarya</taxon>
        <taxon>Ascomycota</taxon>
        <taxon>Pezizomycotina</taxon>
        <taxon>Sordariomycetes</taxon>
        <taxon>Sordariomycetidae</taxon>
        <taxon>Phyllachorales</taxon>
        <taxon>Phyllachoraceae</taxon>
        <taxon>Phyllachora</taxon>
    </lineage>
</organism>
<dbReference type="CDD" id="cd04369">
    <property type="entry name" value="Bromodomain"/>
    <property type="match status" value="1"/>
</dbReference>
<dbReference type="Pfam" id="PF22994">
    <property type="entry name" value="RSC4_Ig_like"/>
    <property type="match status" value="1"/>
</dbReference>
<dbReference type="GO" id="GO:0003682">
    <property type="term" value="F:chromatin binding"/>
    <property type="evidence" value="ECO:0007669"/>
    <property type="project" value="TreeGrafter"/>
</dbReference>
<comment type="caution">
    <text evidence="12">The sequence shown here is derived from an EMBL/GenBank/DDBJ whole genome shotgun (WGS) entry which is preliminary data.</text>
</comment>
<dbReference type="PANTHER" id="PTHR16062:SF22">
    <property type="entry name" value="HISTONE-LYSINE N-METHYLTRANSFERASE ASH1L"/>
    <property type="match status" value="1"/>
</dbReference>
<dbReference type="SUPFAM" id="SSF47370">
    <property type="entry name" value="Bromodomain"/>
    <property type="match status" value="2"/>
</dbReference>
<feature type="domain" description="Bromo" evidence="11">
    <location>
        <begin position="203"/>
        <end position="273"/>
    </location>
</feature>
<dbReference type="Pfam" id="PF00439">
    <property type="entry name" value="Bromodomain"/>
    <property type="match status" value="2"/>
</dbReference>
<protein>
    <recommendedName>
        <fullName evidence="11">Bromo domain-containing protein</fullName>
    </recommendedName>
</protein>
<keyword evidence="4" id="KW-0805">Transcription regulation</keyword>
<sequence>MWGPRANHLPTYLRTPVNGRSRKSVVPAAWGSGKSFHVHAVILPPLVFAGLVVALYTWKSLMLVLFQNKIIYMPGLPPSARLEQISTYQDRCGGIQWTEERIRSTVDGTWLSLALANVRLCPGTCAAGAMNPRPAHIYVLYFQGNASSTPPRLPDLNSDDRAAKRRKVPDPSKFDLSMGETNESTTAYGLKLLDTIRKVADKSGRTIAGRFEYLPPRSKNKQYFERIRMPIALKTIERKLLNQDFATLSDLEGFFKRMVTNNKEFYPKNSGLFEDTERMRKALSNYMRVQNPAYTKPGANYSCQAAPIPENYEPHPDDFGPVESGSDEGGYKNASGTDAAGGEDAESEEDAAPGDEDAETATNLGKEQSADADGDDDAEGEEDDEPGTGRDGQDDDEVKERRRIVIKRGSTGDTARNSLSRTTAAKSVKAGRGKPDHEYEGVPYKSLNFQQAQEKIVEELIRLSDEHGDPYFLDFINLPPRSMKEYFSVIANPLSLKGLQKQVKGIHGRQAATGVSVFKCWAAFEERASLLWNNAHYYNEEGSEVYEAATELKEAFEEELEKAKAVVQEPPQPKIKLKVPPETQQVPMGKKITIHVGGSRGSTAISPVLGASQSGEGSPVDGTTMAASRDPPGARASSVASAAMGPVAPFPPQANGASPSPSVAGVKQETLNRPSPAVLPRPVGVLDSVAKTLTPAYTASALLPPPPPQPQPQPQPPQPVLAPVHNGYHPVIHAPPPPPMYDSKFRAPGRGIADALITNITLRTHPSIRLDKRFKIQVPAHPKLAHQTITILVPGEHRCLQIIPKIAPLEQQKRQFRQFVIVNGVTLHRAPPLPIPEDPLPLDAIVYDGTLQHGVNMIQIHMIAALPRGQQLPNGAECELEKVTILAHLLRS</sequence>
<dbReference type="AlphaFoldDB" id="A0AAD9M9R9"/>
<evidence type="ECO:0000259" key="11">
    <source>
        <dbReference type="PROSITE" id="PS50014"/>
    </source>
</evidence>
<evidence type="ECO:0000313" key="13">
    <source>
        <dbReference type="Proteomes" id="UP001217918"/>
    </source>
</evidence>
<evidence type="ECO:0000256" key="2">
    <source>
        <dbReference type="ARBA" id="ARBA00022737"/>
    </source>
</evidence>
<keyword evidence="7" id="KW-0539">Nucleus</keyword>
<dbReference type="GO" id="GO:0006368">
    <property type="term" value="P:transcription elongation by RNA polymerase II"/>
    <property type="evidence" value="ECO:0007669"/>
    <property type="project" value="TreeGrafter"/>
</dbReference>
<feature type="domain" description="Bromo" evidence="11">
    <location>
        <begin position="472"/>
        <end position="546"/>
    </location>
</feature>
<feature type="compositionally biased region" description="Acidic residues" evidence="9">
    <location>
        <begin position="341"/>
        <end position="359"/>
    </location>
</feature>